<dbReference type="Proteomes" id="UP001385389">
    <property type="component" value="Chromosome"/>
</dbReference>
<dbReference type="InterPro" id="IPR012495">
    <property type="entry name" value="TadE-like_dom"/>
</dbReference>
<keyword evidence="1" id="KW-1133">Transmembrane helix</keyword>
<accession>A0ABZ2J3T3</accession>
<feature type="domain" description="TadE-like" evidence="2">
    <location>
        <begin position="10"/>
        <end position="52"/>
    </location>
</feature>
<keyword evidence="4" id="KW-1185">Reference proteome</keyword>
<gene>
    <name evidence="3" type="ORF">V8V93_06340</name>
</gene>
<evidence type="ECO:0000256" key="1">
    <source>
        <dbReference type="SAM" id="Phobius"/>
    </source>
</evidence>
<evidence type="ECO:0000313" key="4">
    <source>
        <dbReference type="Proteomes" id="UP001385389"/>
    </source>
</evidence>
<evidence type="ECO:0000259" key="2">
    <source>
        <dbReference type="Pfam" id="PF07811"/>
    </source>
</evidence>
<protein>
    <submittedName>
        <fullName evidence="3">TadE family protein</fullName>
    </submittedName>
</protein>
<dbReference type="RefSeq" id="WP_338669518.1">
    <property type="nucleotide sequence ID" value="NZ_CP146609.1"/>
</dbReference>
<dbReference type="Pfam" id="PF07811">
    <property type="entry name" value="TadE"/>
    <property type="match status" value="1"/>
</dbReference>
<reference evidence="3 4" key="1">
    <citation type="submission" date="2024-03" db="EMBL/GenBank/DDBJ databases">
        <title>Phenotype and Genome Characterization of a Sulfate-Reducing Bacterium Pseudodesulfovibrio sp. strain 5S69, isolated from Petroleum Reservoir in Tatarstan (Russia).</title>
        <authorList>
            <person name="Bidzhieva S.K."/>
            <person name="Kadnikov V."/>
            <person name="Tourova T.P."/>
            <person name="Samigullina S.R."/>
            <person name="Sokolova D.S."/>
            <person name="Poltaraus A.B."/>
            <person name="Avtukh A.N."/>
            <person name="Tereshina V.M."/>
            <person name="Mardanov A.V."/>
            <person name="Nazina T.N."/>
        </authorList>
    </citation>
    <scope>NUCLEOTIDE SEQUENCE [LARGE SCALE GENOMIC DNA]</scope>
    <source>
        <strain evidence="3 4">5S69</strain>
    </source>
</reference>
<organism evidence="3 4">
    <name type="scientific">Pseudodesulfovibrio methanolicus</name>
    <dbReference type="NCBI Taxonomy" id="3126690"/>
    <lineage>
        <taxon>Bacteria</taxon>
        <taxon>Pseudomonadati</taxon>
        <taxon>Thermodesulfobacteriota</taxon>
        <taxon>Desulfovibrionia</taxon>
        <taxon>Desulfovibrionales</taxon>
        <taxon>Desulfovibrionaceae</taxon>
    </lineage>
</organism>
<keyword evidence="1" id="KW-0812">Transmembrane</keyword>
<dbReference type="EMBL" id="CP146609">
    <property type="protein sequence ID" value="WWX23821.1"/>
    <property type="molecule type" value="Genomic_DNA"/>
</dbReference>
<keyword evidence="1" id="KW-0472">Membrane</keyword>
<sequence>MRKRDERRQGMAAVEFALLLPVMALLILLMVEGGNAMHTYSSLVEASREGARHVLMEGETADVEALVAAVVADLDPDKLSTNVTTDPDANTVTVEVSYVYELFGSKSGEGDSEGLFGNDEALTFVAQTTMPLP</sequence>
<proteinExistence type="predicted"/>
<name>A0ABZ2J3T3_9BACT</name>
<feature type="transmembrane region" description="Helical" evidence="1">
    <location>
        <begin position="12"/>
        <end position="31"/>
    </location>
</feature>
<evidence type="ECO:0000313" key="3">
    <source>
        <dbReference type="EMBL" id="WWX23821.1"/>
    </source>
</evidence>